<evidence type="ECO:0000313" key="1">
    <source>
        <dbReference type="EMBL" id="DAD42296.1"/>
    </source>
</evidence>
<gene>
    <name evidence="1" type="ORF">HUJ06_000526</name>
</gene>
<dbReference type="AlphaFoldDB" id="A0A822ZGZ5"/>
<reference evidence="1 2" key="1">
    <citation type="journal article" date="2020" name="Mol. Biol. Evol.">
        <title>Distinct Expression and Methylation Patterns for Genes with Different Fates following a Single Whole-Genome Duplication in Flowering Plants.</title>
        <authorList>
            <person name="Shi T."/>
            <person name="Rahmani R.S."/>
            <person name="Gugger P.F."/>
            <person name="Wang M."/>
            <person name="Li H."/>
            <person name="Zhang Y."/>
            <person name="Li Z."/>
            <person name="Wang Q."/>
            <person name="Van de Peer Y."/>
            <person name="Marchal K."/>
            <person name="Chen J."/>
        </authorList>
    </citation>
    <scope>NUCLEOTIDE SEQUENCE [LARGE SCALE GENOMIC DNA]</scope>
    <source>
        <tissue evidence="1">Leaf</tissue>
    </source>
</reference>
<dbReference type="EMBL" id="DUZY01000006">
    <property type="protein sequence ID" value="DAD42296.1"/>
    <property type="molecule type" value="Genomic_DNA"/>
</dbReference>
<sequence>MYLIEFKNFVVQDLQIDKQVVIWWMTEISRVPCRLKHHIRETRSSTSISFRLVMRFANSTTNGLAK</sequence>
<organism evidence="1 2">
    <name type="scientific">Nelumbo nucifera</name>
    <name type="common">Sacred lotus</name>
    <dbReference type="NCBI Taxonomy" id="4432"/>
    <lineage>
        <taxon>Eukaryota</taxon>
        <taxon>Viridiplantae</taxon>
        <taxon>Streptophyta</taxon>
        <taxon>Embryophyta</taxon>
        <taxon>Tracheophyta</taxon>
        <taxon>Spermatophyta</taxon>
        <taxon>Magnoliopsida</taxon>
        <taxon>Proteales</taxon>
        <taxon>Nelumbonaceae</taxon>
        <taxon>Nelumbo</taxon>
    </lineage>
</organism>
<dbReference type="Proteomes" id="UP000607653">
    <property type="component" value="Unassembled WGS sequence"/>
</dbReference>
<evidence type="ECO:0000313" key="2">
    <source>
        <dbReference type="Proteomes" id="UP000607653"/>
    </source>
</evidence>
<proteinExistence type="predicted"/>
<accession>A0A822ZGZ5</accession>
<protein>
    <submittedName>
        <fullName evidence="1">Uncharacterized protein</fullName>
    </submittedName>
</protein>
<keyword evidence="2" id="KW-1185">Reference proteome</keyword>
<comment type="caution">
    <text evidence="1">The sequence shown here is derived from an EMBL/GenBank/DDBJ whole genome shotgun (WGS) entry which is preliminary data.</text>
</comment>
<name>A0A822ZGZ5_NELNU</name>